<evidence type="ECO:0000313" key="2">
    <source>
        <dbReference type="EMBL" id="JAD43205.1"/>
    </source>
</evidence>
<dbReference type="AlphaFoldDB" id="A0A0A9A2I0"/>
<organism evidence="2">
    <name type="scientific">Arundo donax</name>
    <name type="common">Giant reed</name>
    <name type="synonym">Donax arundinaceus</name>
    <dbReference type="NCBI Taxonomy" id="35708"/>
    <lineage>
        <taxon>Eukaryota</taxon>
        <taxon>Viridiplantae</taxon>
        <taxon>Streptophyta</taxon>
        <taxon>Embryophyta</taxon>
        <taxon>Tracheophyta</taxon>
        <taxon>Spermatophyta</taxon>
        <taxon>Magnoliopsida</taxon>
        <taxon>Liliopsida</taxon>
        <taxon>Poales</taxon>
        <taxon>Poaceae</taxon>
        <taxon>PACMAD clade</taxon>
        <taxon>Arundinoideae</taxon>
        <taxon>Arundineae</taxon>
        <taxon>Arundo</taxon>
    </lineage>
</organism>
<reference evidence="2" key="1">
    <citation type="submission" date="2014-09" db="EMBL/GenBank/DDBJ databases">
        <authorList>
            <person name="Magalhaes I.L.F."/>
            <person name="Oliveira U."/>
            <person name="Santos F.R."/>
            <person name="Vidigal T.H.D.A."/>
            <person name="Brescovit A.D."/>
            <person name="Santos A.J."/>
        </authorList>
    </citation>
    <scope>NUCLEOTIDE SEQUENCE</scope>
    <source>
        <tissue evidence="2">Shoot tissue taken approximately 20 cm above the soil surface</tissue>
    </source>
</reference>
<protein>
    <submittedName>
        <fullName evidence="2">Uncharacterized protein</fullName>
    </submittedName>
</protein>
<keyword evidence="1" id="KW-0812">Transmembrane</keyword>
<name>A0A0A9A2I0_ARUDO</name>
<keyword evidence="1" id="KW-1133">Transmembrane helix</keyword>
<feature type="transmembrane region" description="Helical" evidence="1">
    <location>
        <begin position="20"/>
        <end position="40"/>
    </location>
</feature>
<accession>A0A0A9A2I0</accession>
<sequence>MYYGRVWVSIKDNVFQWRSKSLKCITNAFFMFYLILLITIKQKS</sequence>
<dbReference type="EMBL" id="GBRH01254690">
    <property type="protein sequence ID" value="JAD43205.1"/>
    <property type="molecule type" value="Transcribed_RNA"/>
</dbReference>
<proteinExistence type="predicted"/>
<evidence type="ECO:0000256" key="1">
    <source>
        <dbReference type="SAM" id="Phobius"/>
    </source>
</evidence>
<keyword evidence="1" id="KW-0472">Membrane</keyword>
<reference evidence="2" key="2">
    <citation type="journal article" date="2015" name="Data Brief">
        <title>Shoot transcriptome of the giant reed, Arundo donax.</title>
        <authorList>
            <person name="Barrero R.A."/>
            <person name="Guerrero F.D."/>
            <person name="Moolhuijzen P."/>
            <person name="Goolsby J.A."/>
            <person name="Tidwell J."/>
            <person name="Bellgard S.E."/>
            <person name="Bellgard M.I."/>
        </authorList>
    </citation>
    <scope>NUCLEOTIDE SEQUENCE</scope>
    <source>
        <tissue evidence="2">Shoot tissue taken approximately 20 cm above the soil surface</tissue>
    </source>
</reference>